<dbReference type="AlphaFoldDB" id="A0A9W9K5J2"/>
<keyword evidence="3" id="KW-1185">Reference proteome</keyword>
<evidence type="ECO:0008006" key="4">
    <source>
        <dbReference type="Google" id="ProtNLM"/>
    </source>
</evidence>
<dbReference type="GO" id="GO:0017000">
    <property type="term" value="P:antibiotic biosynthetic process"/>
    <property type="evidence" value="ECO:0007669"/>
    <property type="project" value="UniProtKB-ARBA"/>
</dbReference>
<evidence type="ECO:0000256" key="1">
    <source>
        <dbReference type="SAM" id="MobiDB-lite"/>
    </source>
</evidence>
<reference evidence="2" key="2">
    <citation type="journal article" date="2023" name="IMA Fungus">
        <title>Comparative genomic study of the Penicillium genus elucidates a diverse pangenome and 15 lateral gene transfer events.</title>
        <authorList>
            <person name="Petersen C."/>
            <person name="Sorensen T."/>
            <person name="Nielsen M.R."/>
            <person name="Sondergaard T.E."/>
            <person name="Sorensen J.L."/>
            <person name="Fitzpatrick D.A."/>
            <person name="Frisvad J.C."/>
            <person name="Nielsen K.L."/>
        </authorList>
    </citation>
    <scope>NUCLEOTIDE SEQUENCE</scope>
    <source>
        <strain evidence="2">IBT 30069</strain>
    </source>
</reference>
<dbReference type="InterPro" id="IPR029058">
    <property type="entry name" value="AB_hydrolase_fold"/>
</dbReference>
<dbReference type="OrthoDB" id="5396420at2759"/>
<comment type="caution">
    <text evidence="2">The sequence shown here is derived from an EMBL/GenBank/DDBJ whole genome shotgun (WGS) entry which is preliminary data.</text>
</comment>
<dbReference type="GO" id="GO:0072330">
    <property type="term" value="P:monocarboxylic acid biosynthetic process"/>
    <property type="evidence" value="ECO:0007669"/>
    <property type="project" value="UniProtKB-ARBA"/>
</dbReference>
<name>A0A9W9K5J2_9EURO</name>
<proteinExistence type="predicted"/>
<dbReference type="Gene3D" id="3.40.50.1820">
    <property type="entry name" value="alpha/beta hydrolase"/>
    <property type="match status" value="1"/>
</dbReference>
<evidence type="ECO:0000313" key="2">
    <source>
        <dbReference type="EMBL" id="KAJ5093928.1"/>
    </source>
</evidence>
<organism evidence="2 3">
    <name type="scientific">Penicillium angulare</name>
    <dbReference type="NCBI Taxonomy" id="116970"/>
    <lineage>
        <taxon>Eukaryota</taxon>
        <taxon>Fungi</taxon>
        <taxon>Dikarya</taxon>
        <taxon>Ascomycota</taxon>
        <taxon>Pezizomycotina</taxon>
        <taxon>Eurotiomycetes</taxon>
        <taxon>Eurotiomycetidae</taxon>
        <taxon>Eurotiales</taxon>
        <taxon>Aspergillaceae</taxon>
        <taxon>Penicillium</taxon>
    </lineage>
</organism>
<feature type="region of interest" description="Disordered" evidence="1">
    <location>
        <begin position="235"/>
        <end position="263"/>
    </location>
</feature>
<sequence>MRVFLFNSRLGVCLSRHARLKTYTCLTKGRFLSTCRDETFSLPVGNNGLVSISVTKPGHISNDSPLESRVILYLPPGPIFKEFNGNGEPIQNEVDSDIWANSINATGSSSSMSKSTSPQHALACMTSSTVVTVNYRLGPSQERNHASPETKSEPEPETDAVDFYKYPAPVHDTLMGFDWIQTHLKPTQLGVFGSHIGGSLALMLALTEAQSLHGIAAVEPICDWPSLDDYCISASANSTDPQDTGTKRSKKPSKRKGPAPPDLVPLLEAREKYFTSFERCFDAFASPILFLRSAGRDTQETFPRYLTGPNYPIPVLEDSLNHTSRAQQSGSNGRYNGDDYLDVEIGSDVDSSESHVPVRRRKALSRWPPYGLDYGLSSKTWSGPNDGIGRLQITLPWVKIFLRNGSLEQNASNKDLLSKRTVLDHQGEEMVSVMRRACFWGREKGFGEQRVTLGKVDENFGQEVKEYFNVVFDETNSDL</sequence>
<feature type="compositionally biased region" description="Basic and acidic residues" evidence="1">
    <location>
        <begin position="142"/>
        <end position="154"/>
    </location>
</feature>
<feature type="compositionally biased region" description="Basic residues" evidence="1">
    <location>
        <begin position="247"/>
        <end position="257"/>
    </location>
</feature>
<dbReference type="EMBL" id="JAPQKH010000006">
    <property type="protein sequence ID" value="KAJ5093928.1"/>
    <property type="molecule type" value="Genomic_DNA"/>
</dbReference>
<feature type="region of interest" description="Disordered" evidence="1">
    <location>
        <begin position="139"/>
        <end position="158"/>
    </location>
</feature>
<accession>A0A9W9K5J2</accession>
<dbReference type="SUPFAM" id="SSF53474">
    <property type="entry name" value="alpha/beta-Hydrolases"/>
    <property type="match status" value="1"/>
</dbReference>
<dbReference type="Proteomes" id="UP001149165">
    <property type="component" value="Unassembled WGS sequence"/>
</dbReference>
<gene>
    <name evidence="2" type="ORF">N7456_009789</name>
</gene>
<evidence type="ECO:0000313" key="3">
    <source>
        <dbReference type="Proteomes" id="UP001149165"/>
    </source>
</evidence>
<protein>
    <recommendedName>
        <fullName evidence="4">Alpha/beta hydrolase fold-3 domain-containing protein</fullName>
    </recommendedName>
</protein>
<reference evidence="2" key="1">
    <citation type="submission" date="2022-11" db="EMBL/GenBank/DDBJ databases">
        <authorList>
            <person name="Petersen C."/>
        </authorList>
    </citation>
    <scope>NUCLEOTIDE SEQUENCE</scope>
    <source>
        <strain evidence="2">IBT 30069</strain>
    </source>
</reference>